<evidence type="ECO:0000259" key="13">
    <source>
        <dbReference type="Pfam" id="PF02768"/>
    </source>
</evidence>
<evidence type="ECO:0000313" key="15">
    <source>
        <dbReference type="Proteomes" id="UP000252147"/>
    </source>
</evidence>
<dbReference type="InterPro" id="IPR022634">
    <property type="entry name" value="DNA_polIII_beta_N"/>
</dbReference>
<dbReference type="Pfam" id="PF02768">
    <property type="entry name" value="DNA_pol3_beta_3"/>
    <property type="match status" value="1"/>
</dbReference>
<dbReference type="EMBL" id="QOPD01000001">
    <property type="protein sequence ID" value="RCL39255.1"/>
    <property type="molecule type" value="Genomic_DNA"/>
</dbReference>
<dbReference type="GO" id="GO:0005737">
    <property type="term" value="C:cytoplasm"/>
    <property type="evidence" value="ECO:0007669"/>
    <property type="project" value="UniProtKB-SubCell"/>
</dbReference>
<keyword evidence="7 10" id="KW-0235">DNA replication</keyword>
<evidence type="ECO:0000256" key="10">
    <source>
        <dbReference type="PIRNR" id="PIRNR000804"/>
    </source>
</evidence>
<keyword evidence="4 10" id="KW-0963">Cytoplasm</keyword>
<dbReference type="GO" id="GO:0008408">
    <property type="term" value="F:3'-5' exonuclease activity"/>
    <property type="evidence" value="ECO:0007669"/>
    <property type="project" value="InterPro"/>
</dbReference>
<feature type="domain" description="DNA polymerase III beta sliding clamp N-terminal" evidence="11">
    <location>
        <begin position="1"/>
        <end position="119"/>
    </location>
</feature>
<comment type="similarity">
    <text evidence="2 10">Belongs to the beta sliding clamp family.</text>
</comment>
<dbReference type="GO" id="GO:0003677">
    <property type="term" value="F:DNA binding"/>
    <property type="evidence" value="ECO:0007669"/>
    <property type="project" value="UniProtKB-UniRule"/>
</dbReference>
<dbReference type="PANTHER" id="PTHR30478:SF0">
    <property type="entry name" value="BETA SLIDING CLAMP"/>
    <property type="match status" value="1"/>
</dbReference>
<gene>
    <name evidence="14" type="ORF">DBW97_00580</name>
</gene>
<proteinExistence type="inferred from homology"/>
<evidence type="ECO:0000259" key="12">
    <source>
        <dbReference type="Pfam" id="PF02767"/>
    </source>
</evidence>
<evidence type="ECO:0000313" key="14">
    <source>
        <dbReference type="EMBL" id="RCL39255.1"/>
    </source>
</evidence>
<evidence type="ECO:0000256" key="1">
    <source>
        <dbReference type="ARBA" id="ARBA00004496"/>
    </source>
</evidence>
<dbReference type="Proteomes" id="UP000252147">
    <property type="component" value="Unassembled WGS sequence"/>
</dbReference>
<dbReference type="GO" id="GO:0009360">
    <property type="term" value="C:DNA polymerase III complex"/>
    <property type="evidence" value="ECO:0007669"/>
    <property type="project" value="InterPro"/>
</dbReference>
<evidence type="ECO:0000256" key="6">
    <source>
        <dbReference type="ARBA" id="ARBA00022695"/>
    </source>
</evidence>
<dbReference type="Gene3D" id="3.70.10.10">
    <property type="match status" value="1"/>
</dbReference>
<comment type="subcellular location">
    <subcellularLocation>
        <location evidence="1 10">Cytoplasm</location>
    </subcellularLocation>
</comment>
<dbReference type="AlphaFoldDB" id="A0A368BQ92"/>
<dbReference type="Pfam" id="PF00712">
    <property type="entry name" value="DNA_pol3_beta"/>
    <property type="match status" value="1"/>
</dbReference>
<evidence type="ECO:0000256" key="5">
    <source>
        <dbReference type="ARBA" id="ARBA00022679"/>
    </source>
</evidence>
<dbReference type="SMART" id="SM00480">
    <property type="entry name" value="POL3Bc"/>
    <property type="match status" value="1"/>
</dbReference>
<accession>A0A368BQ92</accession>
<feature type="domain" description="DNA polymerase III beta sliding clamp C-terminal" evidence="13">
    <location>
        <begin position="245"/>
        <end position="361"/>
    </location>
</feature>
<feature type="domain" description="DNA polymerase III beta sliding clamp central" evidence="12">
    <location>
        <begin position="132"/>
        <end position="242"/>
    </location>
</feature>
<reference evidence="14 15" key="1">
    <citation type="journal article" date="2018" name="Microbiome">
        <title>Fine metagenomic profile of the Mediterranean stratified and mixed water columns revealed by assembly and recruitment.</title>
        <authorList>
            <person name="Haro-Moreno J.M."/>
            <person name="Lopez-Perez M."/>
            <person name="De La Torre J.R."/>
            <person name="Picazo A."/>
            <person name="Camacho A."/>
            <person name="Rodriguez-Valera F."/>
        </authorList>
    </citation>
    <scope>NUCLEOTIDE SEQUENCE [LARGE SCALE GENOMIC DNA]</scope>
    <source>
        <strain evidence="14">MED-G83</strain>
    </source>
</reference>
<evidence type="ECO:0000256" key="8">
    <source>
        <dbReference type="ARBA" id="ARBA00022932"/>
    </source>
</evidence>
<dbReference type="Pfam" id="PF02767">
    <property type="entry name" value="DNA_pol3_beta_2"/>
    <property type="match status" value="1"/>
</dbReference>
<dbReference type="SUPFAM" id="SSF55979">
    <property type="entry name" value="DNA clamp"/>
    <property type="match status" value="3"/>
</dbReference>
<keyword evidence="5 10" id="KW-0808">Transferase</keyword>
<keyword evidence="9" id="KW-0238">DNA-binding</keyword>
<dbReference type="InterPro" id="IPR022635">
    <property type="entry name" value="DNA_polIII_beta_C"/>
</dbReference>
<dbReference type="NCBIfam" id="TIGR00663">
    <property type="entry name" value="dnan"/>
    <property type="match status" value="1"/>
</dbReference>
<comment type="function">
    <text evidence="10">Confers DNA tethering and processivity to DNA polymerases and other proteins. Acts as a clamp, forming a ring around DNA (a reaction catalyzed by the clamp-loading complex) which diffuses in an ATP-independent manner freely and bidirectionally along dsDNA. Initially characterized for its ability to contact the catalytic subunit of DNA polymerase III (Pol III), a complex, multichain enzyme responsible for most of the replicative synthesis in bacteria; Pol III exhibits 3'-5' exonuclease proofreading activity. The beta chain is required for initiation of replication as well as for processivity of DNA replication.</text>
</comment>
<evidence type="ECO:0000259" key="11">
    <source>
        <dbReference type="Pfam" id="PF00712"/>
    </source>
</evidence>
<keyword evidence="8 10" id="KW-0239">DNA-directed DNA polymerase</keyword>
<evidence type="ECO:0000256" key="2">
    <source>
        <dbReference type="ARBA" id="ARBA00010752"/>
    </source>
</evidence>
<dbReference type="GO" id="GO:0006271">
    <property type="term" value="P:DNA strand elongation involved in DNA replication"/>
    <property type="evidence" value="ECO:0007669"/>
    <property type="project" value="TreeGrafter"/>
</dbReference>
<evidence type="ECO:0000256" key="3">
    <source>
        <dbReference type="ARBA" id="ARBA00021035"/>
    </source>
</evidence>
<sequence length="364" mass="40772">MKLSINKEQIITQLQSLAAVADKKQTLPILSNILIKADEEEIAFKSTDLEVELEFVIAHKSEIPGEITVPAKKIADIIKELPDGQIHFELNEDTTKLVIKSSSGRYNLSTIPASDYPDFDVVKSDQVYKTTSESLIALMQKTSFAMANQDWRHYLNGCFFQKNLNDLVMVATDAHRLATYTLPLEQEGEFSGIIPRKTIIELLKILPKSDEVVSFYINANNIVFMSKNFTFKSKLVDGNYPNYNQVIPSGEGLEITVNRKQLLDALSRVSVLSSEKFKGVKLNTKDESLDVSAHNPEQESAEELVPLTKSAEGFDIAFNVNYLREVLTNIEDEYISLVSYGPDKSAIIKSSDLDQTLVLMPLLL</sequence>
<dbReference type="Gene3D" id="3.10.150.10">
    <property type="entry name" value="DNA Polymerase III, subunit A, domain 2"/>
    <property type="match status" value="1"/>
</dbReference>
<comment type="caution">
    <text evidence="14">The sequence shown here is derived from an EMBL/GenBank/DDBJ whole genome shotgun (WGS) entry which is preliminary data.</text>
</comment>
<evidence type="ECO:0000256" key="4">
    <source>
        <dbReference type="ARBA" id="ARBA00022490"/>
    </source>
</evidence>
<organism evidence="14 15">
    <name type="scientific">SAR86 cluster bacterium</name>
    <dbReference type="NCBI Taxonomy" id="2030880"/>
    <lineage>
        <taxon>Bacteria</taxon>
        <taxon>Pseudomonadati</taxon>
        <taxon>Pseudomonadota</taxon>
        <taxon>Gammaproteobacteria</taxon>
        <taxon>SAR86 cluster</taxon>
    </lineage>
</organism>
<dbReference type="PANTHER" id="PTHR30478">
    <property type="entry name" value="DNA POLYMERASE III SUBUNIT BETA"/>
    <property type="match status" value="1"/>
</dbReference>
<dbReference type="PIRSF" id="PIRSF000804">
    <property type="entry name" value="DNA_pol_III_b"/>
    <property type="match status" value="1"/>
</dbReference>
<evidence type="ECO:0000256" key="7">
    <source>
        <dbReference type="ARBA" id="ARBA00022705"/>
    </source>
</evidence>
<comment type="subunit">
    <text evidence="10">Forms a ring-shaped head-to-tail homodimer around DNA.</text>
</comment>
<dbReference type="GO" id="GO:0003887">
    <property type="term" value="F:DNA-directed DNA polymerase activity"/>
    <property type="evidence" value="ECO:0007669"/>
    <property type="project" value="UniProtKB-UniRule"/>
</dbReference>
<dbReference type="CDD" id="cd00140">
    <property type="entry name" value="beta_clamp"/>
    <property type="match status" value="1"/>
</dbReference>
<keyword evidence="6 10" id="KW-0548">Nucleotidyltransferase</keyword>
<dbReference type="InterPro" id="IPR001001">
    <property type="entry name" value="DNA_polIII_beta"/>
</dbReference>
<dbReference type="InterPro" id="IPR022637">
    <property type="entry name" value="DNA_polIII_beta_cen"/>
</dbReference>
<dbReference type="InterPro" id="IPR046938">
    <property type="entry name" value="DNA_clamp_sf"/>
</dbReference>
<protein>
    <recommendedName>
        <fullName evidence="3 10">Beta sliding clamp</fullName>
    </recommendedName>
</protein>
<evidence type="ECO:0000256" key="9">
    <source>
        <dbReference type="ARBA" id="ARBA00023125"/>
    </source>
</evidence>
<name>A0A368BQ92_9GAMM</name>